<dbReference type="OrthoDB" id="5984008at2759"/>
<dbReference type="PANTHER" id="PTHR42643:SF24">
    <property type="entry name" value="IONOTROPIC RECEPTOR 60A"/>
    <property type="match status" value="1"/>
</dbReference>
<keyword evidence="9" id="KW-0675">Receptor</keyword>
<dbReference type="AlphaFoldDB" id="A0A7I8VTJ0"/>
<comment type="subcellular location">
    <subcellularLocation>
        <location evidence="1">Cell membrane</location>
        <topology evidence="1">Multi-pass membrane protein</topology>
    </subcellularLocation>
</comment>
<name>A0A7I8VTJ0_9ANNE</name>
<evidence type="ECO:0000313" key="16">
    <source>
        <dbReference type="EMBL" id="CAD5117924.1"/>
    </source>
</evidence>
<keyword evidence="6" id="KW-0175">Coiled coil</keyword>
<dbReference type="GO" id="GO:0005886">
    <property type="term" value="C:plasma membrane"/>
    <property type="evidence" value="ECO:0007669"/>
    <property type="project" value="UniProtKB-SubCell"/>
</dbReference>
<evidence type="ECO:0000256" key="5">
    <source>
        <dbReference type="ARBA" id="ARBA00022989"/>
    </source>
</evidence>
<feature type="domain" description="Ionotropic glutamate receptor L-glutamate and glycine-binding" evidence="15">
    <location>
        <begin position="12"/>
        <end position="75"/>
    </location>
</feature>
<gene>
    <name evidence="16" type="ORF">DGYR_LOCUS6385</name>
</gene>
<dbReference type="PANTHER" id="PTHR42643">
    <property type="entry name" value="IONOTROPIC RECEPTOR 20A-RELATED"/>
    <property type="match status" value="1"/>
</dbReference>
<evidence type="ECO:0000256" key="3">
    <source>
        <dbReference type="ARBA" id="ARBA00022475"/>
    </source>
</evidence>
<dbReference type="InterPro" id="IPR001320">
    <property type="entry name" value="Iontro_rcpt_C"/>
</dbReference>
<evidence type="ECO:0000256" key="8">
    <source>
        <dbReference type="ARBA" id="ARBA00023136"/>
    </source>
</evidence>
<evidence type="ECO:0000256" key="6">
    <source>
        <dbReference type="ARBA" id="ARBA00023054"/>
    </source>
</evidence>
<evidence type="ECO:0000259" key="15">
    <source>
        <dbReference type="SMART" id="SM00918"/>
    </source>
</evidence>
<sequence>MNNSHLIIASIHLTDFTEKSVDENGRVTWSGLVIELLDILSEMLNFRYSIIDSVDGFWGGRENGSWTGFVKMLLENQCDLAASKITVTSERRQAVDFTSPFMYEPHVIFSSVLSPSYEFLFLKPFKTEVWLCLLSSLILMAIVFCLIRFHDPDKSIWYIFGSYFNQAKLRAKVNKLGEDAFYNTFNEGLERISSGGETNVMILEEGSRHAARRKFCNLQHGREGFMPVPFALMIRKQSPYKALLDKGIDKIVESGIIARLQRKYIKKEQCPTFKTTFMSSSVKLSNFSSILYLLYGGILLSR</sequence>
<dbReference type="FunFam" id="3.40.190.10:FF:000078">
    <property type="entry name" value="glutamate receptor ionotropic, NMDA 3B"/>
    <property type="match status" value="1"/>
</dbReference>
<evidence type="ECO:0000256" key="11">
    <source>
        <dbReference type="ARBA" id="ARBA00023286"/>
    </source>
</evidence>
<dbReference type="Pfam" id="PF10613">
    <property type="entry name" value="Lig_chan-Glu_bd"/>
    <property type="match status" value="1"/>
</dbReference>
<organism evidence="16 17">
    <name type="scientific">Dimorphilus gyrociliatus</name>
    <dbReference type="NCBI Taxonomy" id="2664684"/>
    <lineage>
        <taxon>Eukaryota</taxon>
        <taxon>Metazoa</taxon>
        <taxon>Spiralia</taxon>
        <taxon>Lophotrochozoa</taxon>
        <taxon>Annelida</taxon>
        <taxon>Polychaeta</taxon>
        <taxon>Polychaeta incertae sedis</taxon>
        <taxon>Dinophilidae</taxon>
        <taxon>Dimorphilus</taxon>
    </lineage>
</organism>
<keyword evidence="12" id="KW-0407">Ion channel</keyword>
<comment type="caution">
    <text evidence="16">The sequence shown here is derived from an EMBL/GenBank/DDBJ whole genome shotgun (WGS) entry which is preliminary data.</text>
</comment>
<evidence type="ECO:0000256" key="4">
    <source>
        <dbReference type="ARBA" id="ARBA00022692"/>
    </source>
</evidence>
<keyword evidence="11" id="KW-1071">Ligand-gated ion channel</keyword>
<keyword evidence="17" id="KW-1185">Reference proteome</keyword>
<dbReference type="GO" id="GO:0015276">
    <property type="term" value="F:ligand-gated monoatomic ion channel activity"/>
    <property type="evidence" value="ECO:0007669"/>
    <property type="project" value="InterPro"/>
</dbReference>
<keyword evidence="3" id="KW-1003">Cell membrane</keyword>
<dbReference type="InterPro" id="IPR052192">
    <property type="entry name" value="Insect_Ionotropic_Sensory_Rcpt"/>
</dbReference>
<evidence type="ECO:0000256" key="2">
    <source>
        <dbReference type="ARBA" id="ARBA00022448"/>
    </source>
</evidence>
<protein>
    <submittedName>
        <fullName evidence="16">DgyrCDS6669</fullName>
    </submittedName>
</protein>
<feature type="transmembrane region" description="Helical" evidence="13">
    <location>
        <begin position="284"/>
        <end position="301"/>
    </location>
</feature>
<keyword evidence="5 13" id="KW-1133">Transmembrane helix</keyword>
<evidence type="ECO:0000256" key="1">
    <source>
        <dbReference type="ARBA" id="ARBA00004651"/>
    </source>
</evidence>
<accession>A0A7I8VTJ0</accession>
<dbReference type="SMART" id="SM00918">
    <property type="entry name" value="Lig_chan-Glu_bd"/>
    <property type="match status" value="1"/>
</dbReference>
<dbReference type="EMBL" id="CAJFCJ010000007">
    <property type="protein sequence ID" value="CAD5117924.1"/>
    <property type="molecule type" value="Genomic_DNA"/>
</dbReference>
<evidence type="ECO:0000256" key="7">
    <source>
        <dbReference type="ARBA" id="ARBA00023065"/>
    </source>
</evidence>
<keyword evidence="8 13" id="KW-0472">Membrane</keyword>
<keyword evidence="10" id="KW-0325">Glycoprotein</keyword>
<evidence type="ECO:0000256" key="10">
    <source>
        <dbReference type="ARBA" id="ARBA00023180"/>
    </source>
</evidence>
<feature type="domain" description="Ionotropic glutamate receptor C-terminal" evidence="14">
    <location>
        <begin position="5"/>
        <end position="267"/>
    </location>
</feature>
<dbReference type="SMART" id="SM00079">
    <property type="entry name" value="PBPe"/>
    <property type="match status" value="1"/>
</dbReference>
<keyword evidence="7" id="KW-0406">Ion transport</keyword>
<dbReference type="GO" id="GO:0050906">
    <property type="term" value="P:detection of stimulus involved in sensory perception"/>
    <property type="evidence" value="ECO:0007669"/>
    <property type="project" value="UniProtKB-ARBA"/>
</dbReference>
<evidence type="ECO:0000256" key="9">
    <source>
        <dbReference type="ARBA" id="ARBA00023170"/>
    </source>
</evidence>
<keyword evidence="2" id="KW-0813">Transport</keyword>
<evidence type="ECO:0000256" key="13">
    <source>
        <dbReference type="SAM" id="Phobius"/>
    </source>
</evidence>
<dbReference type="InterPro" id="IPR019594">
    <property type="entry name" value="Glu/Gly-bd"/>
</dbReference>
<dbReference type="SUPFAM" id="SSF53850">
    <property type="entry name" value="Periplasmic binding protein-like II"/>
    <property type="match status" value="1"/>
</dbReference>
<proteinExistence type="predicted"/>
<evidence type="ECO:0000313" key="17">
    <source>
        <dbReference type="Proteomes" id="UP000549394"/>
    </source>
</evidence>
<feature type="transmembrane region" description="Helical" evidence="13">
    <location>
        <begin position="129"/>
        <end position="149"/>
    </location>
</feature>
<evidence type="ECO:0000259" key="14">
    <source>
        <dbReference type="SMART" id="SM00079"/>
    </source>
</evidence>
<reference evidence="16 17" key="1">
    <citation type="submission" date="2020-08" db="EMBL/GenBank/DDBJ databases">
        <authorList>
            <person name="Hejnol A."/>
        </authorList>
    </citation>
    <scope>NUCLEOTIDE SEQUENCE [LARGE SCALE GENOMIC DNA]</scope>
</reference>
<keyword evidence="4 13" id="KW-0812">Transmembrane</keyword>
<dbReference type="Gene3D" id="3.40.190.10">
    <property type="entry name" value="Periplasmic binding protein-like II"/>
    <property type="match status" value="1"/>
</dbReference>
<evidence type="ECO:0000256" key="12">
    <source>
        <dbReference type="ARBA" id="ARBA00023303"/>
    </source>
</evidence>
<dbReference type="GO" id="GO:0043226">
    <property type="term" value="C:organelle"/>
    <property type="evidence" value="ECO:0007669"/>
    <property type="project" value="UniProtKB-ARBA"/>
</dbReference>
<dbReference type="Proteomes" id="UP000549394">
    <property type="component" value="Unassembled WGS sequence"/>
</dbReference>